<accession>A0ABY2CJR6</accession>
<dbReference type="Proteomes" id="UP000295649">
    <property type="component" value="Unassembled WGS sequence"/>
</dbReference>
<name>A0ABY2CJR6_METMH</name>
<keyword evidence="2" id="KW-0132">Cell division</keyword>
<evidence type="ECO:0000313" key="3">
    <source>
        <dbReference type="Proteomes" id="UP000295649"/>
    </source>
</evidence>
<gene>
    <name evidence="2" type="ORF">EDE11_11594</name>
</gene>
<dbReference type="NCBIfam" id="TIGR02449">
    <property type="entry name" value="TIGR02449 family protein"/>
    <property type="match status" value="1"/>
</dbReference>
<protein>
    <submittedName>
        <fullName evidence="2">Cell division protein ZapB</fullName>
    </submittedName>
</protein>
<keyword evidence="1" id="KW-0175">Coiled coil</keyword>
<feature type="coiled-coil region" evidence="1">
    <location>
        <begin position="32"/>
        <end position="73"/>
    </location>
</feature>
<sequence>MLTFLAIYDDYNVISAHTLAMSQTEKDPSSELEALEAKLDTLIAQFNQVKSENKSLKVKQDALVREKAKLLEKTTLAKTRVEAMIARLKAMEHDS</sequence>
<proteinExistence type="predicted"/>
<keyword evidence="2" id="KW-0131">Cell cycle</keyword>
<dbReference type="InterPro" id="IPR012662">
    <property type="entry name" value="CHP02449"/>
</dbReference>
<comment type="caution">
    <text evidence="2">The sequence shown here is derived from an EMBL/GenBank/DDBJ whole genome shotgun (WGS) entry which is preliminary data.</text>
</comment>
<organism evidence="2 3">
    <name type="scientific">Methylomonas methanica</name>
    <dbReference type="NCBI Taxonomy" id="421"/>
    <lineage>
        <taxon>Bacteria</taxon>
        <taxon>Pseudomonadati</taxon>
        <taxon>Pseudomonadota</taxon>
        <taxon>Gammaproteobacteria</taxon>
        <taxon>Methylococcales</taxon>
        <taxon>Methylococcaceae</taxon>
        <taxon>Methylomonas</taxon>
    </lineage>
</organism>
<keyword evidence="3" id="KW-1185">Reference proteome</keyword>
<dbReference type="EMBL" id="SMCN01000015">
    <property type="protein sequence ID" value="TCV81390.1"/>
    <property type="molecule type" value="Genomic_DNA"/>
</dbReference>
<dbReference type="GO" id="GO:0051301">
    <property type="term" value="P:cell division"/>
    <property type="evidence" value="ECO:0007669"/>
    <property type="project" value="UniProtKB-KW"/>
</dbReference>
<evidence type="ECO:0000313" key="2">
    <source>
        <dbReference type="EMBL" id="TCV81390.1"/>
    </source>
</evidence>
<evidence type="ECO:0000256" key="1">
    <source>
        <dbReference type="SAM" id="Coils"/>
    </source>
</evidence>
<reference evidence="2 3" key="1">
    <citation type="submission" date="2019-03" db="EMBL/GenBank/DDBJ databases">
        <title>Systems level insights into methane cycling in arid and semi-arid ecosystems.</title>
        <authorList>
            <person name="Kalyuzhnaya M."/>
        </authorList>
    </citation>
    <scope>NUCLEOTIDE SEQUENCE [LARGE SCALE GENOMIC DNA]</scope>
    <source>
        <strain evidence="2 3">S-1</strain>
    </source>
</reference>